<gene>
    <name evidence="3" type="ORF">ACFQY0_01805</name>
</gene>
<sequence length="505" mass="56491">MSPESNTTARPVKRFRIGFLSVLQVVLVVVIFLAVNFLSSQLYRPFDLSEDLDFTLSTSTTRYLASENITEREDPIEMTVVFRADAPYYSRIRPIAEEYARLSKGKIKLRFVDPIRANDKAETLAAEYGIIFQQDLVIIDARSAKERETSTEKQVSPHVNIVKFEDMVVYKTDANNQRRVVGFLGQDALRAGLVSSIEGKPRKMWVLSDKSDLNTEGSATWSVLSANLVSQNILPERVPFAGVDEIPEDINCIAIIAPAYDLSADEIKLLESFWNRPKSSIFITTGEKDVPPRLRAFLRGNGITPRHDRVLTVKGGAIQTAVTSRFTSGTEFTRDLWEKNTLFEGHTQSLDVREGDNALLTKGITPLLLLESWPNFWGETKFPAEKIEFDPREDTPGPVGLAAAVIRGAPNDELLAKEISKMVVISNTDFLEPKNAQVQNLDFLGSCANWLVGREELAGEGPRSLRLYKLPILKPQVAFINRVNLIFVPCFALLIGALVWSSRRS</sequence>
<reference evidence="4" key="1">
    <citation type="journal article" date="2019" name="Int. J. Syst. Evol. Microbiol.">
        <title>The Global Catalogue of Microorganisms (GCM) 10K type strain sequencing project: providing services to taxonomists for standard genome sequencing and annotation.</title>
        <authorList>
            <consortium name="The Broad Institute Genomics Platform"/>
            <consortium name="The Broad Institute Genome Sequencing Center for Infectious Disease"/>
            <person name="Wu L."/>
            <person name="Ma J."/>
        </authorList>
    </citation>
    <scope>NUCLEOTIDE SEQUENCE [LARGE SCALE GENOMIC DNA]</scope>
    <source>
        <strain evidence="4">CGMCC 4.1467</strain>
    </source>
</reference>
<organism evidence="3 4">
    <name type="scientific">Haloferula chungangensis</name>
    <dbReference type="NCBI Taxonomy" id="1048331"/>
    <lineage>
        <taxon>Bacteria</taxon>
        <taxon>Pseudomonadati</taxon>
        <taxon>Verrucomicrobiota</taxon>
        <taxon>Verrucomicrobiia</taxon>
        <taxon>Verrucomicrobiales</taxon>
        <taxon>Verrucomicrobiaceae</taxon>
        <taxon>Haloferula</taxon>
    </lineage>
</organism>
<feature type="transmembrane region" description="Helical" evidence="1">
    <location>
        <begin position="479"/>
        <end position="500"/>
    </location>
</feature>
<proteinExistence type="predicted"/>
<feature type="domain" description="DUF7088" evidence="2">
    <location>
        <begin position="54"/>
        <end position="132"/>
    </location>
</feature>
<evidence type="ECO:0000313" key="3">
    <source>
        <dbReference type="EMBL" id="MFC7335897.1"/>
    </source>
</evidence>
<dbReference type="Proteomes" id="UP001596472">
    <property type="component" value="Unassembled WGS sequence"/>
</dbReference>
<evidence type="ECO:0000259" key="2">
    <source>
        <dbReference type="Pfam" id="PF23357"/>
    </source>
</evidence>
<evidence type="ECO:0000256" key="1">
    <source>
        <dbReference type="SAM" id="Phobius"/>
    </source>
</evidence>
<name>A0ABW2L335_9BACT</name>
<feature type="transmembrane region" description="Helical" evidence="1">
    <location>
        <begin position="17"/>
        <end position="38"/>
    </location>
</feature>
<accession>A0ABW2L335</accession>
<comment type="caution">
    <text evidence="3">The sequence shown here is derived from an EMBL/GenBank/DDBJ whole genome shotgun (WGS) entry which is preliminary data.</text>
</comment>
<evidence type="ECO:0000313" key="4">
    <source>
        <dbReference type="Proteomes" id="UP001596472"/>
    </source>
</evidence>
<protein>
    <submittedName>
        <fullName evidence="3">Gldg family protein</fullName>
    </submittedName>
</protein>
<keyword evidence="1" id="KW-0472">Membrane</keyword>
<dbReference type="InterPro" id="IPR055396">
    <property type="entry name" value="DUF7088"/>
</dbReference>
<dbReference type="RefSeq" id="WP_379708464.1">
    <property type="nucleotide sequence ID" value="NZ_JBHTBS010000001.1"/>
</dbReference>
<dbReference type="Pfam" id="PF23357">
    <property type="entry name" value="DUF7088"/>
    <property type="match status" value="1"/>
</dbReference>
<keyword evidence="1" id="KW-1133">Transmembrane helix</keyword>
<keyword evidence="1" id="KW-0812">Transmembrane</keyword>
<dbReference type="EMBL" id="JBHTBS010000001">
    <property type="protein sequence ID" value="MFC7335897.1"/>
    <property type="molecule type" value="Genomic_DNA"/>
</dbReference>
<keyword evidence="4" id="KW-1185">Reference proteome</keyword>